<feature type="signal peptide" evidence="1">
    <location>
        <begin position="1"/>
        <end position="16"/>
    </location>
</feature>
<accession>A0A409WJI1</accession>
<reference evidence="2 3" key="1">
    <citation type="journal article" date="2018" name="Evol. Lett.">
        <title>Horizontal gene cluster transfer increased hallucinogenic mushroom diversity.</title>
        <authorList>
            <person name="Reynolds H.T."/>
            <person name="Vijayakumar V."/>
            <person name="Gluck-Thaler E."/>
            <person name="Korotkin H.B."/>
            <person name="Matheny P.B."/>
            <person name="Slot J.C."/>
        </authorList>
    </citation>
    <scope>NUCLEOTIDE SEQUENCE [LARGE SCALE GENOMIC DNA]</scope>
    <source>
        <strain evidence="2 3">SRW20</strain>
    </source>
</reference>
<keyword evidence="3" id="KW-1185">Reference proteome</keyword>
<proteinExistence type="predicted"/>
<sequence length="140" mass="15253">TSAILIVLGLSCLVSSNVRTPRPWISRIGWSYEGMGHGLQHQGWVHGLMTKHIASTHMLAHSAVRGEWARGMDYGLCVSEATPSKAGHIFGGEGHGQVIRAQGKLQPHINHSSGWLPFLDRCSPFVSVLILPQFVLLPIT</sequence>
<dbReference type="Proteomes" id="UP000284706">
    <property type="component" value="Unassembled WGS sequence"/>
</dbReference>
<organism evidence="2 3">
    <name type="scientific">Gymnopilus dilepis</name>
    <dbReference type="NCBI Taxonomy" id="231916"/>
    <lineage>
        <taxon>Eukaryota</taxon>
        <taxon>Fungi</taxon>
        <taxon>Dikarya</taxon>
        <taxon>Basidiomycota</taxon>
        <taxon>Agaricomycotina</taxon>
        <taxon>Agaricomycetes</taxon>
        <taxon>Agaricomycetidae</taxon>
        <taxon>Agaricales</taxon>
        <taxon>Agaricineae</taxon>
        <taxon>Hymenogastraceae</taxon>
        <taxon>Gymnopilus</taxon>
    </lineage>
</organism>
<dbReference type="InParanoid" id="A0A409WJI1"/>
<dbReference type="EMBL" id="NHYE01005044">
    <property type="protein sequence ID" value="PPQ78600.1"/>
    <property type="molecule type" value="Genomic_DNA"/>
</dbReference>
<evidence type="ECO:0000313" key="2">
    <source>
        <dbReference type="EMBL" id="PPQ78600.1"/>
    </source>
</evidence>
<keyword evidence="1" id="KW-0732">Signal</keyword>
<comment type="caution">
    <text evidence="2">The sequence shown here is derived from an EMBL/GenBank/DDBJ whole genome shotgun (WGS) entry which is preliminary data.</text>
</comment>
<evidence type="ECO:0000256" key="1">
    <source>
        <dbReference type="SAM" id="SignalP"/>
    </source>
</evidence>
<gene>
    <name evidence="2" type="ORF">CVT26_005318</name>
</gene>
<feature type="chain" id="PRO_5019166385" evidence="1">
    <location>
        <begin position="17"/>
        <end position="140"/>
    </location>
</feature>
<name>A0A409WJI1_9AGAR</name>
<dbReference type="AlphaFoldDB" id="A0A409WJI1"/>
<protein>
    <submittedName>
        <fullName evidence="2">Uncharacterized protein</fullName>
    </submittedName>
</protein>
<evidence type="ECO:0000313" key="3">
    <source>
        <dbReference type="Proteomes" id="UP000284706"/>
    </source>
</evidence>
<feature type="non-terminal residue" evidence="2">
    <location>
        <position position="1"/>
    </location>
</feature>